<name>A0A1V2DQ54_9GAMM</name>
<comment type="caution">
    <text evidence="1">The sequence shown here is derived from an EMBL/GenBank/DDBJ whole genome shotgun (WGS) entry which is preliminary data.</text>
</comment>
<organism evidence="1 2">
    <name type="scientific">Marinobacter lutaoensis</name>
    <dbReference type="NCBI Taxonomy" id="135739"/>
    <lineage>
        <taxon>Bacteria</taxon>
        <taxon>Pseudomonadati</taxon>
        <taxon>Pseudomonadota</taxon>
        <taxon>Gammaproteobacteria</taxon>
        <taxon>Pseudomonadales</taxon>
        <taxon>Marinobacteraceae</taxon>
        <taxon>Marinobacter</taxon>
    </lineage>
</organism>
<feature type="non-terminal residue" evidence="1">
    <location>
        <position position="398"/>
    </location>
</feature>
<keyword evidence="2" id="KW-1185">Reference proteome</keyword>
<protein>
    <submittedName>
        <fullName evidence="1">Type IV secretion protein IcmB</fullName>
    </submittedName>
</protein>
<reference evidence="1 2" key="1">
    <citation type="submission" date="2016-12" db="EMBL/GenBank/DDBJ databases">
        <title>Marinobacter lutaoensis whole genome sequencing.</title>
        <authorList>
            <person name="Verma A."/>
            <person name="Krishnamurthi S."/>
        </authorList>
    </citation>
    <scope>NUCLEOTIDE SEQUENCE [LARGE SCALE GENOMIC DNA]</scope>
    <source>
        <strain evidence="1 2">T5054</strain>
    </source>
</reference>
<dbReference type="Proteomes" id="UP000189339">
    <property type="component" value="Unassembled WGS sequence"/>
</dbReference>
<gene>
    <name evidence="1" type="ORF">BTO32_15625</name>
</gene>
<proteinExistence type="predicted"/>
<dbReference type="AlphaFoldDB" id="A0A1V2DQ54"/>
<dbReference type="EMBL" id="MSCW01000009">
    <property type="protein sequence ID" value="ONF42630.1"/>
    <property type="molecule type" value="Genomic_DNA"/>
</dbReference>
<dbReference type="STRING" id="135739.BTO32_15625"/>
<sequence>MRFVDRIVDNLDAVLMLCAQSIWRTNPKEFIDLASTDDATTFVLKDGTLMTVLRIKGVTNTLHGQGLKDLILELAEIIGRDLLQNGNHSLSVSFEFDPDQAYQYAKDALRMTQLTARKFGMSSFIDEIVEEKSRKMAEFCQVENTYIALYTYVTAIAKNEINDQVKERAEALKTWPETAEAMLKDTAFPQLRIRHQNMVSSFISTMEHLNSNKDVRLMTEVIDVRSWLKIAKQVIEPGTSEKWTPRISDDFLKEIRVPTKPKRRDFRNADHMMPPPIADQLFSQNIETPSMKFAVMGNRIHYGLAVSMGPMEPETFDRMIIQASSMRLPFRLSISLKANGAGVDYLNTSLAKTFPWASSLNSQIKEAHEGLSQYISMSNGVVPAPGRTPSQSIRRRTE</sequence>
<accession>A0A1V2DQ54</accession>
<evidence type="ECO:0000313" key="2">
    <source>
        <dbReference type="Proteomes" id="UP000189339"/>
    </source>
</evidence>
<evidence type="ECO:0000313" key="1">
    <source>
        <dbReference type="EMBL" id="ONF42630.1"/>
    </source>
</evidence>